<evidence type="ECO:0000313" key="2">
    <source>
        <dbReference type="Proteomes" id="UP000619244"/>
    </source>
</evidence>
<accession>A0A918NWX2</accession>
<reference evidence="1" key="1">
    <citation type="journal article" date="2014" name="Int. J. Syst. Evol. Microbiol.">
        <title>Complete genome sequence of Corynebacterium casei LMG S-19264T (=DSM 44701T), isolated from a smear-ripened cheese.</title>
        <authorList>
            <consortium name="US DOE Joint Genome Institute (JGI-PGF)"/>
            <person name="Walter F."/>
            <person name="Albersmeier A."/>
            <person name="Kalinowski J."/>
            <person name="Ruckert C."/>
        </authorList>
    </citation>
    <scope>NUCLEOTIDE SEQUENCE</scope>
    <source>
        <strain evidence="1">JCM 4790</strain>
    </source>
</reference>
<comment type="caution">
    <text evidence="1">The sequence shown here is derived from an EMBL/GenBank/DDBJ whole genome shotgun (WGS) entry which is preliminary data.</text>
</comment>
<dbReference type="EMBL" id="BMVU01000050">
    <property type="protein sequence ID" value="GGY03433.1"/>
    <property type="molecule type" value="Genomic_DNA"/>
</dbReference>
<evidence type="ECO:0000313" key="1">
    <source>
        <dbReference type="EMBL" id="GGY03433.1"/>
    </source>
</evidence>
<sequence length="70" mass="7764">MLSSRGGTDSRVKKAASAARPRIRYSMHELTVSFSSSQAVLRFETFRYSARARWRRPDGLSGDVLAGCTP</sequence>
<organism evidence="1 2">
    <name type="scientific">Streptomyces minutiscleroticus</name>
    <dbReference type="NCBI Taxonomy" id="68238"/>
    <lineage>
        <taxon>Bacteria</taxon>
        <taxon>Bacillati</taxon>
        <taxon>Actinomycetota</taxon>
        <taxon>Actinomycetes</taxon>
        <taxon>Kitasatosporales</taxon>
        <taxon>Streptomycetaceae</taxon>
        <taxon>Streptomyces</taxon>
    </lineage>
</organism>
<gene>
    <name evidence="1" type="ORF">GCM10010358_66450</name>
</gene>
<protein>
    <submittedName>
        <fullName evidence="1">Uncharacterized protein</fullName>
    </submittedName>
</protein>
<name>A0A918NWX2_9ACTN</name>
<keyword evidence="2" id="KW-1185">Reference proteome</keyword>
<reference evidence="1" key="2">
    <citation type="submission" date="2020-09" db="EMBL/GenBank/DDBJ databases">
        <authorList>
            <person name="Sun Q."/>
            <person name="Ohkuma M."/>
        </authorList>
    </citation>
    <scope>NUCLEOTIDE SEQUENCE</scope>
    <source>
        <strain evidence="1">JCM 4790</strain>
    </source>
</reference>
<dbReference type="AlphaFoldDB" id="A0A918NWX2"/>
<dbReference type="Proteomes" id="UP000619244">
    <property type="component" value="Unassembled WGS sequence"/>
</dbReference>
<proteinExistence type="predicted"/>